<organism evidence="1 2">
    <name type="scientific">Pseudomonas fluorescens</name>
    <dbReference type="NCBI Taxonomy" id="294"/>
    <lineage>
        <taxon>Bacteria</taxon>
        <taxon>Pseudomonadati</taxon>
        <taxon>Pseudomonadota</taxon>
        <taxon>Gammaproteobacteria</taxon>
        <taxon>Pseudomonadales</taxon>
        <taxon>Pseudomonadaceae</taxon>
        <taxon>Pseudomonas</taxon>
    </lineage>
</organism>
<gene>
    <name evidence="1" type="ORF">PS938_02741</name>
</gene>
<dbReference type="PANTHER" id="PTHR12993">
    <property type="entry name" value="N-ACETYLGLUCOSAMINYL-PHOSPHATIDYLINOSITOL DE-N-ACETYLASE-RELATED"/>
    <property type="match status" value="1"/>
</dbReference>
<dbReference type="GO" id="GO:0016811">
    <property type="term" value="F:hydrolase activity, acting on carbon-nitrogen (but not peptide) bonds, in linear amides"/>
    <property type="evidence" value="ECO:0007669"/>
    <property type="project" value="TreeGrafter"/>
</dbReference>
<name>A0A5E7TZ65_PSEFL</name>
<dbReference type="Gene3D" id="3.40.50.10320">
    <property type="entry name" value="LmbE-like"/>
    <property type="match status" value="1"/>
</dbReference>
<evidence type="ECO:0008006" key="3">
    <source>
        <dbReference type="Google" id="ProtNLM"/>
    </source>
</evidence>
<dbReference type="InterPro" id="IPR024078">
    <property type="entry name" value="LmbE-like_dom_sf"/>
</dbReference>
<dbReference type="Pfam" id="PF02585">
    <property type="entry name" value="PIG-L"/>
    <property type="match status" value="1"/>
</dbReference>
<evidence type="ECO:0000313" key="2">
    <source>
        <dbReference type="Proteomes" id="UP000327191"/>
    </source>
</evidence>
<dbReference type="InterPro" id="IPR003737">
    <property type="entry name" value="GlcNAc_PI_deacetylase-related"/>
</dbReference>
<proteinExistence type="predicted"/>
<reference evidence="1 2" key="1">
    <citation type="submission" date="2019-09" db="EMBL/GenBank/DDBJ databases">
        <authorList>
            <person name="Chandra G."/>
            <person name="Truman W A."/>
        </authorList>
    </citation>
    <scope>NUCLEOTIDE SEQUENCE [LARGE SCALE GENOMIC DNA]</scope>
    <source>
        <strain evidence="1">PS938</strain>
    </source>
</reference>
<dbReference type="PANTHER" id="PTHR12993:SF11">
    <property type="entry name" value="N-ACETYLGLUCOSAMINYL-PHOSPHATIDYLINOSITOL DE-N-ACETYLASE"/>
    <property type="match status" value="1"/>
</dbReference>
<accession>A0A5E7TZ65</accession>
<evidence type="ECO:0000313" key="1">
    <source>
        <dbReference type="EMBL" id="VVQ03740.1"/>
    </source>
</evidence>
<protein>
    <recommendedName>
        <fullName evidence="3">PIG-L family deacetylase</fullName>
    </recommendedName>
</protein>
<dbReference type="SUPFAM" id="SSF102588">
    <property type="entry name" value="LmbE-like"/>
    <property type="match status" value="1"/>
</dbReference>
<sequence>MVATPQSGKIILDRFATRRTALHEQYSIRGNPESGLSHGYQRALTGLPGLSRARLKATQNKDVSTMKSVSLSEASLPSQIWNSAPQLDSIPVISTQSLVPTGARAVLIAPHPGDEVVTCGGLLQLLSNLGHPLQLISITDGSASHPGSRQWSEKRLSVFRPQESVEAIRRLGLPMHSLKWIRGGFTDNALVEHEDQIAQFIMRYLRPGDVVFSTWRQDGNVDHDTVGRASARAAAAIGATYNDVPFWAWHWPARDRELIPWHRARKVRLDTWTVARKSHATHAYASQLDGEPAIGLAPSLPRPLLERIRLPYEVVLV</sequence>
<dbReference type="Proteomes" id="UP000327191">
    <property type="component" value="Unassembled WGS sequence"/>
</dbReference>
<dbReference type="EMBL" id="CABVJE010000011">
    <property type="protein sequence ID" value="VVQ03740.1"/>
    <property type="molecule type" value="Genomic_DNA"/>
</dbReference>
<dbReference type="AlphaFoldDB" id="A0A5E7TZ65"/>